<dbReference type="Gene3D" id="3.40.630.30">
    <property type="match status" value="1"/>
</dbReference>
<evidence type="ECO:0000259" key="1">
    <source>
        <dbReference type="Pfam" id="PF09924"/>
    </source>
</evidence>
<dbReference type="InterPro" id="IPR016181">
    <property type="entry name" value="Acyl_CoA_acyltransferase"/>
</dbReference>
<sequence>MMDFKKLELEDKELFDKYIYPYKFLSCEYSFTTLYIWRDACDIRYTIYKNALIIKKKDFNGDYYFMQPLGYDKDDLKDIVEKLSNYKMEFHMEYLFKDLEENFIVEIKSLFGNIDGCIKEDRDNFDYLYEAKKLIMLSGKKLHKKKNHYNSFVKNYNYEVVSINSKNVADDVIESARTWYDENKSGQEDMLYYELQGIEDIVDNIEKLSLVGIAVYIDGKIAAFTIGERLNSKLAVIHIEKADRNVNGAYSFINKEFVDRCFNDAEIINREQDLGIVGLRKSKMSYYPIKLEKKFILNC</sequence>
<dbReference type="PIRSF" id="PIRSF018688">
    <property type="entry name" value="UCP018688"/>
    <property type="match status" value="1"/>
</dbReference>
<dbReference type="OrthoDB" id="9765580at2"/>
<evidence type="ECO:0000313" key="2">
    <source>
        <dbReference type="EMBL" id="AYD39953.1"/>
    </source>
</evidence>
<protein>
    <submittedName>
        <fullName evidence="2">DUF2156 domain-containing protein</fullName>
    </submittedName>
</protein>
<feature type="domain" description="Phosphatidylglycerol lysyltransferase C-terminal" evidence="1">
    <location>
        <begin position="26"/>
        <end position="297"/>
    </location>
</feature>
<dbReference type="SUPFAM" id="SSF55729">
    <property type="entry name" value="Acyl-CoA N-acyltransferases (Nat)"/>
    <property type="match status" value="2"/>
</dbReference>
<evidence type="ECO:0000313" key="3">
    <source>
        <dbReference type="Proteomes" id="UP000266301"/>
    </source>
</evidence>
<dbReference type="InterPro" id="IPR024320">
    <property type="entry name" value="LPG_synthase_C"/>
</dbReference>
<reference evidence="2 3" key="1">
    <citation type="journal article" date="2019" name="Int. J. Syst. Evol. Microbiol.">
        <title>Clostridium fermenticellae sp. nov., isolated from the mud in a fermentation cellar for the production of the Chinese liquor, baijiu.</title>
        <authorList>
            <person name="Xu P.X."/>
            <person name="Chai L.J."/>
            <person name="Qiu T."/>
            <person name="Zhang X.J."/>
            <person name="Lu Z.M."/>
            <person name="Xiao C."/>
            <person name="Wang S.T."/>
            <person name="Shen C.H."/>
            <person name="Shi J.S."/>
            <person name="Xu Z.H."/>
        </authorList>
    </citation>
    <scope>NUCLEOTIDE SEQUENCE [LARGE SCALE GENOMIC DNA]</scope>
    <source>
        <strain evidence="2 3">JN500901</strain>
    </source>
</reference>
<dbReference type="InterPro" id="IPR016732">
    <property type="entry name" value="UCP018688"/>
</dbReference>
<name>A0A386H334_9CLOT</name>
<proteinExistence type="predicted"/>
<dbReference type="PANTHER" id="PTHR41373:SF1">
    <property type="entry name" value="PHOSPHATIDYLGLYCEROL LYSYLTRANSFERASE C-TERMINAL DOMAIN-CONTAINING PROTEIN"/>
    <property type="match status" value="1"/>
</dbReference>
<gene>
    <name evidence="2" type="ORF">D4Z93_05245</name>
</gene>
<dbReference type="AlphaFoldDB" id="A0A386H334"/>
<accession>A0A386H334</accession>
<dbReference type="Proteomes" id="UP000266301">
    <property type="component" value="Chromosome"/>
</dbReference>
<dbReference type="EMBL" id="CP032416">
    <property type="protein sequence ID" value="AYD39953.1"/>
    <property type="molecule type" value="Genomic_DNA"/>
</dbReference>
<keyword evidence="3" id="KW-1185">Reference proteome</keyword>
<organism evidence="2 3">
    <name type="scientific">Clostridium fermenticellae</name>
    <dbReference type="NCBI Taxonomy" id="2068654"/>
    <lineage>
        <taxon>Bacteria</taxon>
        <taxon>Bacillati</taxon>
        <taxon>Bacillota</taxon>
        <taxon>Clostridia</taxon>
        <taxon>Eubacteriales</taxon>
        <taxon>Clostridiaceae</taxon>
        <taxon>Clostridium</taxon>
    </lineage>
</organism>
<dbReference type="PANTHER" id="PTHR41373">
    <property type="entry name" value="DUF2156 DOMAIN-CONTAINING PROTEIN"/>
    <property type="match status" value="1"/>
</dbReference>
<dbReference type="RefSeq" id="WP_119971009.1">
    <property type="nucleotide sequence ID" value="NZ_CP032416.1"/>
</dbReference>
<dbReference type="KEGG" id="cfer:D4Z93_05245"/>
<dbReference type="Pfam" id="PF09924">
    <property type="entry name" value="LPG_synthase_C"/>
    <property type="match status" value="1"/>
</dbReference>